<feature type="domain" description="GH64" evidence="3">
    <location>
        <begin position="389"/>
        <end position="785"/>
    </location>
</feature>
<evidence type="ECO:0000259" key="3">
    <source>
        <dbReference type="PROSITE" id="PS52006"/>
    </source>
</evidence>
<dbReference type="PANTHER" id="PTHR38165:SF1">
    <property type="entry name" value="GLUCANASE B"/>
    <property type="match status" value="1"/>
</dbReference>
<gene>
    <name evidence="4" type="ORF">D0865_06152</name>
</gene>
<dbReference type="PROSITE" id="PS52006">
    <property type="entry name" value="GH64"/>
    <property type="match status" value="1"/>
</dbReference>
<dbReference type="InterPro" id="IPR037176">
    <property type="entry name" value="Osmotin/thaumatin-like_sf"/>
</dbReference>
<evidence type="ECO:0000256" key="2">
    <source>
        <dbReference type="SAM" id="SignalP"/>
    </source>
</evidence>
<dbReference type="InterPro" id="IPR037398">
    <property type="entry name" value="Glyco_hydro_64_fam"/>
</dbReference>
<evidence type="ECO:0000313" key="4">
    <source>
        <dbReference type="EMBL" id="RMY51770.1"/>
    </source>
</evidence>
<dbReference type="InterPro" id="IPR032477">
    <property type="entry name" value="Glyco_hydro_64"/>
</dbReference>
<feature type="chain" id="PRO_5018144863" description="GH64 domain-containing protein" evidence="2">
    <location>
        <begin position="24"/>
        <end position="805"/>
    </location>
</feature>
<dbReference type="Proteomes" id="UP000270230">
    <property type="component" value="Unassembled WGS sequence"/>
</dbReference>
<name>A0A3M7CIQ7_HORWE</name>
<feature type="signal peptide" evidence="2">
    <location>
        <begin position="1"/>
        <end position="23"/>
    </location>
</feature>
<dbReference type="Gene3D" id="3.30.920.50">
    <property type="entry name" value="Beta-1,3-glucanase, C-terminal domain"/>
    <property type="match status" value="1"/>
</dbReference>
<feature type="compositionally biased region" description="Low complexity" evidence="1">
    <location>
        <begin position="128"/>
        <end position="139"/>
    </location>
</feature>
<comment type="caution">
    <text evidence="4">The sequence shown here is derived from an EMBL/GenBank/DDBJ whole genome shotgun (WGS) entry which is preliminary data.</text>
</comment>
<keyword evidence="2" id="KW-0732">Signal</keyword>
<feature type="region of interest" description="Disordered" evidence="1">
    <location>
        <begin position="100"/>
        <end position="139"/>
    </location>
</feature>
<dbReference type="InterPro" id="IPR042517">
    <property type="entry name" value="Glyco_hydro_64_N_2"/>
</dbReference>
<organism evidence="4 5">
    <name type="scientific">Hortaea werneckii</name>
    <name type="common">Black yeast</name>
    <name type="synonym">Cladosporium werneckii</name>
    <dbReference type="NCBI Taxonomy" id="91943"/>
    <lineage>
        <taxon>Eukaryota</taxon>
        <taxon>Fungi</taxon>
        <taxon>Dikarya</taxon>
        <taxon>Ascomycota</taxon>
        <taxon>Pezizomycotina</taxon>
        <taxon>Dothideomycetes</taxon>
        <taxon>Dothideomycetidae</taxon>
        <taxon>Mycosphaerellales</taxon>
        <taxon>Teratosphaeriaceae</taxon>
        <taxon>Hortaea</taxon>
    </lineage>
</organism>
<dbReference type="EMBL" id="QWIN01000437">
    <property type="protein sequence ID" value="RMY51770.1"/>
    <property type="molecule type" value="Genomic_DNA"/>
</dbReference>
<dbReference type="AlphaFoldDB" id="A0A3M7CIQ7"/>
<sequence>MVQTHRGPLSIMLDLLHIGLALALTAQHISAAPLNPRQETTDDFLEDVHLEDAELADVTVENPTYSPSGLLTGGLLINGTIINATIANASDDHTGLTVSSNNTVNATAPAPSSSSSSSNISLPIRLPTSSSSASSSVSCSTTTITVDASETTEYVTSTVAVTMSVPAEVSSTAVISSSSNASSAVDSSSTADASSTSDTSSTSDASSTLTSSSTPETSSTASTSSTVESSSTASASSTASTSSTTSTSSTASSTSTPETSSRASTSSTVTPSSTAVSSSTEESSSIAQTSSTVATSSTPETSSTVSTSSTPETSSTASTSSIPETSSTTSTSSTPETSSTLETSSTVDATSTTSSTSFTSTSAEPTSTSASATSTTTSSPSQTSLPANDGVLKLSFVNNIGSGDLRAYVTGQDDEGRIVMVQRDGTFFYPDAQNGEPQLVDTTNIALPLNGVSFTNEGVNVATVDPDNTTETTDTNDVLHDVSPAEVTNLTIPDFMIGARIWLSVGELQFYSVLGANGMPSLVEPSPVSPRDPSANVSWGFVEYTINEAGIYADISYVDFMGLPLGIILESENTNVQSALGPEVGSVQDICNDLAGQAAIDGQPWDRLCVYNAAGNPLRVLSPVDYLTLDPDAFNGYYDSYVDSVWERYTSEPLTIMTQSSAGPVNCTVDSTTNLLNCDGDNRAYAQPTANDIFSCNSGPFAIESGDNAIHLAVVPRLCAAFNRGTLLLEKGNATPTFPMNVYYTNDGPKNWYSAFVHRYEADGKGYAFAYDDVVPDGGADSAGLTASPDPEVLTVVVGGSTIRE</sequence>
<accession>A0A3M7CIQ7</accession>
<dbReference type="PANTHER" id="PTHR38165">
    <property type="match status" value="1"/>
</dbReference>
<protein>
    <recommendedName>
        <fullName evidence="3">GH64 domain-containing protein</fullName>
    </recommendedName>
</protein>
<dbReference type="Gene3D" id="2.60.110.10">
    <property type="entry name" value="Thaumatin"/>
    <property type="match status" value="1"/>
</dbReference>
<evidence type="ECO:0000256" key="1">
    <source>
        <dbReference type="SAM" id="MobiDB-lite"/>
    </source>
</evidence>
<reference evidence="4 5" key="1">
    <citation type="journal article" date="2018" name="BMC Genomics">
        <title>Genomic evidence for intraspecific hybridization in a clonal and extremely halotolerant yeast.</title>
        <authorList>
            <person name="Gostincar C."/>
            <person name="Stajich J.E."/>
            <person name="Zupancic J."/>
            <person name="Zalar P."/>
            <person name="Gunde-Cimerman N."/>
        </authorList>
    </citation>
    <scope>NUCLEOTIDE SEQUENCE [LARGE SCALE GENOMIC DNA]</scope>
    <source>
        <strain evidence="4 5">EXF-151</strain>
    </source>
</reference>
<feature type="region of interest" description="Disordered" evidence="1">
    <location>
        <begin position="176"/>
        <end position="388"/>
    </location>
</feature>
<dbReference type="Pfam" id="PF16483">
    <property type="entry name" value="Glyco_hydro_64"/>
    <property type="match status" value="1"/>
</dbReference>
<feature type="compositionally biased region" description="Low complexity" evidence="1">
    <location>
        <begin position="176"/>
        <end position="384"/>
    </location>
</feature>
<dbReference type="OrthoDB" id="10058186at2759"/>
<proteinExistence type="predicted"/>
<evidence type="ECO:0000313" key="5">
    <source>
        <dbReference type="Proteomes" id="UP000270230"/>
    </source>
</evidence>